<name>A0A5B7FMC6_PORTR</name>
<dbReference type="AlphaFoldDB" id="A0A5B7FMC6"/>
<evidence type="ECO:0000313" key="1">
    <source>
        <dbReference type="EMBL" id="MPC46636.1"/>
    </source>
</evidence>
<proteinExistence type="predicted"/>
<reference evidence="1 2" key="1">
    <citation type="submission" date="2019-05" db="EMBL/GenBank/DDBJ databases">
        <title>Another draft genome of Portunus trituberculatus and its Hox gene families provides insights of decapod evolution.</title>
        <authorList>
            <person name="Jeong J.-H."/>
            <person name="Song I."/>
            <person name="Kim S."/>
            <person name="Choi T."/>
            <person name="Kim D."/>
            <person name="Ryu S."/>
            <person name="Kim W."/>
        </authorList>
    </citation>
    <scope>NUCLEOTIDE SEQUENCE [LARGE SCALE GENOMIC DNA]</scope>
    <source>
        <tissue evidence="1">Muscle</tissue>
    </source>
</reference>
<dbReference type="EMBL" id="VSRR010007305">
    <property type="protein sequence ID" value="MPC46636.1"/>
    <property type="molecule type" value="Genomic_DNA"/>
</dbReference>
<organism evidence="1 2">
    <name type="scientific">Portunus trituberculatus</name>
    <name type="common">Swimming crab</name>
    <name type="synonym">Neptunus trituberculatus</name>
    <dbReference type="NCBI Taxonomy" id="210409"/>
    <lineage>
        <taxon>Eukaryota</taxon>
        <taxon>Metazoa</taxon>
        <taxon>Ecdysozoa</taxon>
        <taxon>Arthropoda</taxon>
        <taxon>Crustacea</taxon>
        <taxon>Multicrustacea</taxon>
        <taxon>Malacostraca</taxon>
        <taxon>Eumalacostraca</taxon>
        <taxon>Eucarida</taxon>
        <taxon>Decapoda</taxon>
        <taxon>Pleocyemata</taxon>
        <taxon>Brachyura</taxon>
        <taxon>Eubrachyura</taxon>
        <taxon>Portunoidea</taxon>
        <taxon>Portunidae</taxon>
        <taxon>Portuninae</taxon>
        <taxon>Portunus</taxon>
    </lineage>
</organism>
<sequence length="76" mass="8706">MKAQFQRNMKDPNKSISLQEFRSARAWKVTLQKFTHIPTIHNTKLASSPGVPTPGVAPLPTRFVLPSTRFSFIYQY</sequence>
<keyword evidence="2" id="KW-1185">Reference proteome</keyword>
<gene>
    <name evidence="1" type="ORF">E2C01_040360</name>
</gene>
<comment type="caution">
    <text evidence="1">The sequence shown here is derived from an EMBL/GenBank/DDBJ whole genome shotgun (WGS) entry which is preliminary data.</text>
</comment>
<protein>
    <submittedName>
        <fullName evidence="1">Uncharacterized protein</fullName>
    </submittedName>
</protein>
<evidence type="ECO:0000313" key="2">
    <source>
        <dbReference type="Proteomes" id="UP000324222"/>
    </source>
</evidence>
<dbReference type="Proteomes" id="UP000324222">
    <property type="component" value="Unassembled WGS sequence"/>
</dbReference>
<accession>A0A5B7FMC6</accession>